<reference evidence="2 3" key="1">
    <citation type="journal article" date="2016" name="Nat. Commun.">
        <title>Thousands of microbial genomes shed light on interconnected biogeochemical processes in an aquifer system.</title>
        <authorList>
            <person name="Anantharaman K."/>
            <person name="Brown C.T."/>
            <person name="Hug L.A."/>
            <person name="Sharon I."/>
            <person name="Castelle C.J."/>
            <person name="Probst A.J."/>
            <person name="Thomas B.C."/>
            <person name="Singh A."/>
            <person name="Wilkins M.J."/>
            <person name="Karaoz U."/>
            <person name="Brodie E.L."/>
            <person name="Williams K.H."/>
            <person name="Hubbard S.S."/>
            <person name="Banfield J.F."/>
        </authorList>
    </citation>
    <scope>NUCLEOTIDE SEQUENCE [LARGE SCALE GENOMIC DNA]</scope>
</reference>
<feature type="domain" description="Spore protein YkvP/CgeB glycosyl transferase-like" evidence="1">
    <location>
        <begin position="222"/>
        <end position="296"/>
    </location>
</feature>
<dbReference type="STRING" id="1802517.A2892_04100"/>
<dbReference type="AlphaFoldDB" id="A0A1F8B546"/>
<dbReference type="Proteomes" id="UP000176404">
    <property type="component" value="Unassembled WGS sequence"/>
</dbReference>
<feature type="non-terminal residue" evidence="2">
    <location>
        <position position="296"/>
    </location>
</feature>
<evidence type="ECO:0000313" key="3">
    <source>
        <dbReference type="Proteomes" id="UP000176404"/>
    </source>
</evidence>
<sequence>MKILILDTYYQGFLNYFWLSQSAKQGVPFGQQHKLLLSQNFGTADFYSKNFRKLGHTAQEYIVNDIFSQGSWAAQNNDYRYPLLQLAKLEFRITTHNKLINPIVDLETIVLAQVKHFSPDVIYLQHLSYLSPSCLRQLKQHTTILAGQIASQLPNKDYLKHYDVIYTSFPHFVSKLKSLGVFGEFLPIGFDPSVLNGIKPTARIYNVTFIGSFTPQHQKGTELLEKVAAQIPIHVWGRESNSLCSDSPLRHNLHGEIWGNNMYRILAQSKIVINRHIDAAGKFANNMRLFEATGMG</sequence>
<dbReference type="InterPro" id="IPR055259">
    <property type="entry name" value="YkvP/CgeB_Glyco_trans-like"/>
</dbReference>
<name>A0A1F8B546_9BACT</name>
<evidence type="ECO:0000313" key="2">
    <source>
        <dbReference type="EMBL" id="OGM59131.1"/>
    </source>
</evidence>
<evidence type="ECO:0000259" key="1">
    <source>
        <dbReference type="Pfam" id="PF13524"/>
    </source>
</evidence>
<protein>
    <recommendedName>
        <fullName evidence="1">Spore protein YkvP/CgeB glycosyl transferase-like domain-containing protein</fullName>
    </recommendedName>
</protein>
<comment type="caution">
    <text evidence="2">The sequence shown here is derived from an EMBL/GenBank/DDBJ whole genome shotgun (WGS) entry which is preliminary data.</text>
</comment>
<accession>A0A1F8B546</accession>
<organism evidence="2 3">
    <name type="scientific">Candidatus Woesebacteria bacterium RIFCSPLOWO2_01_FULL_39_10b</name>
    <dbReference type="NCBI Taxonomy" id="1802517"/>
    <lineage>
        <taxon>Bacteria</taxon>
        <taxon>Candidatus Woeseibacteriota</taxon>
    </lineage>
</organism>
<gene>
    <name evidence="2" type="ORF">A2892_04100</name>
</gene>
<proteinExistence type="predicted"/>
<dbReference type="EMBL" id="MGHD01000024">
    <property type="protein sequence ID" value="OGM59131.1"/>
    <property type="molecule type" value="Genomic_DNA"/>
</dbReference>
<dbReference type="Pfam" id="PF13524">
    <property type="entry name" value="Glyco_trans_1_2"/>
    <property type="match status" value="1"/>
</dbReference>